<gene>
    <name evidence="3" type="ORF">DCC88_09055</name>
</gene>
<dbReference type="PANTHER" id="PTHR46229:SF2">
    <property type="entry name" value="BOLA-LIKE PROTEIN 1"/>
    <property type="match status" value="1"/>
</dbReference>
<dbReference type="AlphaFoldDB" id="A0A369KWR8"/>
<dbReference type="Pfam" id="PF01722">
    <property type="entry name" value="BolA"/>
    <property type="match status" value="1"/>
</dbReference>
<dbReference type="Gene3D" id="3.30.300.90">
    <property type="entry name" value="BolA-like"/>
    <property type="match status" value="1"/>
</dbReference>
<evidence type="ECO:0000313" key="4">
    <source>
        <dbReference type="Proteomes" id="UP000253934"/>
    </source>
</evidence>
<organism evidence="3 4">
    <name type="scientific">Spirobacillus cienkowskii</name>
    <dbReference type="NCBI Taxonomy" id="495820"/>
    <lineage>
        <taxon>Bacteria</taxon>
        <taxon>Pseudomonadati</taxon>
        <taxon>Bdellovibrionota</taxon>
        <taxon>Oligoflexia</taxon>
        <taxon>Silvanigrellales</taxon>
        <taxon>Spirobacillus</taxon>
    </lineage>
</organism>
<dbReference type="RefSeq" id="WP_338636260.1">
    <property type="nucleotide sequence ID" value="NZ_CP146516.1"/>
</dbReference>
<dbReference type="InterPro" id="IPR050961">
    <property type="entry name" value="BolA/IbaG_stress_morph_reg"/>
</dbReference>
<protein>
    <submittedName>
        <fullName evidence="3">BolA family transcriptional regulator</fullName>
    </submittedName>
</protein>
<keyword evidence="4" id="KW-1185">Reference proteome</keyword>
<evidence type="ECO:0000256" key="2">
    <source>
        <dbReference type="RuleBase" id="RU003860"/>
    </source>
</evidence>
<dbReference type="PIRSF" id="PIRSF003113">
    <property type="entry name" value="BolA"/>
    <property type="match status" value="1"/>
</dbReference>
<comment type="similarity">
    <text evidence="1 2">Belongs to the BolA/IbaG family.</text>
</comment>
<dbReference type="InterPro" id="IPR002634">
    <property type="entry name" value="BolA"/>
</dbReference>
<proteinExistence type="inferred from homology"/>
<dbReference type="Proteomes" id="UP000253934">
    <property type="component" value="Unassembled WGS sequence"/>
</dbReference>
<dbReference type="PANTHER" id="PTHR46229">
    <property type="entry name" value="BOLA TRANSCRIPTION REGULATOR"/>
    <property type="match status" value="1"/>
</dbReference>
<dbReference type="InterPro" id="IPR036065">
    <property type="entry name" value="BolA-like_sf"/>
</dbReference>
<comment type="caution">
    <text evidence="3">The sequence shown here is derived from an EMBL/GenBank/DDBJ whole genome shotgun (WGS) entry which is preliminary data.</text>
</comment>
<dbReference type="SUPFAM" id="SSF82657">
    <property type="entry name" value="BolA-like"/>
    <property type="match status" value="1"/>
</dbReference>
<evidence type="ECO:0000256" key="1">
    <source>
        <dbReference type="ARBA" id="ARBA00005578"/>
    </source>
</evidence>
<reference evidence="3" key="1">
    <citation type="submission" date="2018-04" db="EMBL/GenBank/DDBJ databases">
        <title>Draft genome sequence of the Candidatus Spirobacillus cienkowskii, a pathogen of freshwater Daphnia species, reconstructed from hemolymph metagenomic reads.</title>
        <authorList>
            <person name="Bresciani L."/>
            <person name="Lemos L.N."/>
            <person name="Wale N."/>
            <person name="Lin J.Y."/>
            <person name="Fernandes G.R."/>
            <person name="Duffy M.A."/>
            <person name="Rodrigues J.M."/>
        </authorList>
    </citation>
    <scope>NUCLEOTIDE SEQUENCE [LARGE SCALE GENOMIC DNA]</scope>
    <source>
        <strain evidence="3">Binning01</strain>
    </source>
</reference>
<evidence type="ECO:0000313" key="3">
    <source>
        <dbReference type="EMBL" id="RDB35626.1"/>
    </source>
</evidence>
<accession>A0A369KWR8</accession>
<dbReference type="EMBL" id="QOVW01000079">
    <property type="protein sequence ID" value="RDB35626.1"/>
    <property type="molecule type" value="Genomic_DNA"/>
</dbReference>
<sequence>MNIQTQIEKKLTTKFNPIFLNVLNESHLHHSSKNSESHFRIEIISKYFDNLSLLARHRAINETITEELMLIKACSMQVMTEEEWLKKNKNLEKSAFCTNKHE</sequence>
<name>A0A369KWR8_9BACT</name>